<name>A0A6G3X341_9ACTN</name>
<evidence type="ECO:0000313" key="2">
    <source>
        <dbReference type="EMBL" id="NEE12067.1"/>
    </source>
</evidence>
<evidence type="ECO:0000256" key="1">
    <source>
        <dbReference type="SAM" id="MobiDB-lite"/>
    </source>
</evidence>
<proteinExistence type="predicted"/>
<feature type="region of interest" description="Disordered" evidence="1">
    <location>
        <begin position="44"/>
        <end position="65"/>
    </location>
</feature>
<feature type="compositionally biased region" description="Basic and acidic residues" evidence="1">
    <location>
        <begin position="54"/>
        <end position="65"/>
    </location>
</feature>
<reference evidence="2" key="1">
    <citation type="submission" date="2020-01" db="EMBL/GenBank/DDBJ databases">
        <title>Insect and environment-associated Actinomycetes.</title>
        <authorList>
            <person name="Currrie C."/>
            <person name="Chevrette M."/>
            <person name="Carlson C."/>
            <person name="Stubbendieck R."/>
            <person name="Wendt-Pienkowski E."/>
        </authorList>
    </citation>
    <scope>NUCLEOTIDE SEQUENCE</scope>
    <source>
        <strain evidence="2">SID7499</strain>
    </source>
</reference>
<sequence length="65" mass="7437">MFEIRVICPPGDADRIAATLAAAFHVGGFRRYPARDGQRMRLYVTADTHPTPEPTHRDARWVKHH</sequence>
<organism evidence="2">
    <name type="scientific">Streptomyces sp. SID7499</name>
    <dbReference type="NCBI Taxonomy" id="2706086"/>
    <lineage>
        <taxon>Bacteria</taxon>
        <taxon>Bacillati</taxon>
        <taxon>Actinomycetota</taxon>
        <taxon>Actinomycetes</taxon>
        <taxon>Kitasatosporales</taxon>
        <taxon>Streptomycetaceae</taxon>
        <taxon>Streptomyces</taxon>
    </lineage>
</organism>
<protein>
    <submittedName>
        <fullName evidence="2">Uncharacterized protein</fullName>
    </submittedName>
</protein>
<accession>A0A6G3X341</accession>
<dbReference type="EMBL" id="JAAGMN010003907">
    <property type="protein sequence ID" value="NEE12067.1"/>
    <property type="molecule type" value="Genomic_DNA"/>
</dbReference>
<gene>
    <name evidence="2" type="ORF">G3M58_37130</name>
</gene>
<dbReference type="AlphaFoldDB" id="A0A6G3X341"/>
<comment type="caution">
    <text evidence="2">The sequence shown here is derived from an EMBL/GenBank/DDBJ whole genome shotgun (WGS) entry which is preliminary data.</text>
</comment>